<name>A0A6H5I1C7_9HYME</name>
<keyword evidence="3" id="KW-1185">Reference proteome</keyword>
<keyword evidence="1" id="KW-0812">Transmembrane</keyword>
<accession>A0A6H5I1C7</accession>
<dbReference type="Proteomes" id="UP000479190">
    <property type="component" value="Unassembled WGS sequence"/>
</dbReference>
<evidence type="ECO:0000256" key="1">
    <source>
        <dbReference type="SAM" id="Phobius"/>
    </source>
</evidence>
<keyword evidence="1" id="KW-0472">Membrane</keyword>
<evidence type="ECO:0000313" key="2">
    <source>
        <dbReference type="EMBL" id="CAB0031522.1"/>
    </source>
</evidence>
<gene>
    <name evidence="2" type="ORF">TBRA_LOCUS3491</name>
</gene>
<sequence length="330" mass="37720">YDAQRMNKVSIPGTQFGQNYWRAKKLLTIFLLKVYTIVSGGIPEPPACSYTFEHAHTHLSVTRITELLDKSDIKQKEVVGEDGAKNDEDLSMTILQEDYVHTELDLPEENSQILAGNIVSQLDQSFKMINSQVFEKEYILTGLVREVESPLNTSKHYAAYCRSITGSWKFYAGTGKKHQSLKKNLRIALLFIETLNLSENSKVFVNDNLSSLPKFLTLQSFETSSSSDSELILAKITKCRELYSCFVDFVDDFSDFFSFPILSIICFFLVSYIWSVFYCVQPLIITFKKIASLVDYGIKFIVFFWHTWVLQSVTSSVSAVEREVPTLMRN</sequence>
<keyword evidence="1" id="KW-1133">Transmembrane helix</keyword>
<organism evidence="2 3">
    <name type="scientific">Trichogramma brassicae</name>
    <dbReference type="NCBI Taxonomy" id="86971"/>
    <lineage>
        <taxon>Eukaryota</taxon>
        <taxon>Metazoa</taxon>
        <taxon>Ecdysozoa</taxon>
        <taxon>Arthropoda</taxon>
        <taxon>Hexapoda</taxon>
        <taxon>Insecta</taxon>
        <taxon>Pterygota</taxon>
        <taxon>Neoptera</taxon>
        <taxon>Endopterygota</taxon>
        <taxon>Hymenoptera</taxon>
        <taxon>Apocrita</taxon>
        <taxon>Proctotrupomorpha</taxon>
        <taxon>Chalcidoidea</taxon>
        <taxon>Trichogrammatidae</taxon>
        <taxon>Trichogramma</taxon>
    </lineage>
</organism>
<evidence type="ECO:0000313" key="3">
    <source>
        <dbReference type="Proteomes" id="UP000479190"/>
    </source>
</evidence>
<reference evidence="2 3" key="1">
    <citation type="submission" date="2020-02" db="EMBL/GenBank/DDBJ databases">
        <authorList>
            <person name="Ferguson B K."/>
        </authorList>
    </citation>
    <scope>NUCLEOTIDE SEQUENCE [LARGE SCALE GENOMIC DNA]</scope>
</reference>
<feature type="non-terminal residue" evidence="2">
    <location>
        <position position="1"/>
    </location>
</feature>
<protein>
    <submittedName>
        <fullName evidence="2">Uncharacterized protein</fullName>
    </submittedName>
</protein>
<feature type="transmembrane region" description="Helical" evidence="1">
    <location>
        <begin position="256"/>
        <end position="280"/>
    </location>
</feature>
<dbReference type="AlphaFoldDB" id="A0A6H5I1C7"/>
<dbReference type="EMBL" id="CADCXV010000645">
    <property type="protein sequence ID" value="CAB0031522.1"/>
    <property type="molecule type" value="Genomic_DNA"/>
</dbReference>
<proteinExistence type="predicted"/>